<protein>
    <submittedName>
        <fullName evidence="1">Heavy metal-associated protein</fullName>
    </submittedName>
</protein>
<sequence>MDNLKFKTNVKCGACVAAIRPALDGLPVRWEVDLQHPDRILSISGTADADKIVHTLKQVGYQAEEIRH</sequence>
<reference evidence="1 2" key="1">
    <citation type="submission" date="2012-05" db="EMBL/GenBank/DDBJ databases">
        <title>Genome sequence of Nitritalea halalkaliphila LW7.</title>
        <authorList>
            <person name="Jangir P.K."/>
            <person name="Singh A."/>
            <person name="Shivaji S."/>
            <person name="Sharma R."/>
        </authorList>
    </citation>
    <scope>NUCLEOTIDE SEQUENCE [LARGE SCALE GENOMIC DNA]</scope>
    <source>
        <strain evidence="1 2">LW7</strain>
    </source>
</reference>
<dbReference type="RefSeq" id="WP_009057361.1">
    <property type="nucleotide sequence ID" value="NZ_AJYA01000070.1"/>
</dbReference>
<dbReference type="Gene3D" id="3.30.70.100">
    <property type="match status" value="1"/>
</dbReference>
<dbReference type="Proteomes" id="UP000005551">
    <property type="component" value="Unassembled WGS sequence"/>
</dbReference>
<dbReference type="EMBL" id="AJYA01000070">
    <property type="protein sequence ID" value="EIM72994.1"/>
    <property type="molecule type" value="Genomic_DNA"/>
</dbReference>
<dbReference type="InterPro" id="IPR036163">
    <property type="entry name" value="HMA_dom_sf"/>
</dbReference>
<accession>I5BTU2</accession>
<dbReference type="OrthoDB" id="677920at2"/>
<dbReference type="STRING" id="1189621.A3SI_18889"/>
<gene>
    <name evidence="1" type="ORF">A3SI_18889</name>
</gene>
<comment type="caution">
    <text evidence="1">The sequence shown here is derived from an EMBL/GenBank/DDBJ whole genome shotgun (WGS) entry which is preliminary data.</text>
</comment>
<dbReference type="AlphaFoldDB" id="I5BTU2"/>
<dbReference type="SUPFAM" id="SSF55008">
    <property type="entry name" value="HMA, heavy metal-associated domain"/>
    <property type="match status" value="1"/>
</dbReference>
<dbReference type="GO" id="GO:0046872">
    <property type="term" value="F:metal ion binding"/>
    <property type="evidence" value="ECO:0007669"/>
    <property type="project" value="InterPro"/>
</dbReference>
<evidence type="ECO:0000313" key="1">
    <source>
        <dbReference type="EMBL" id="EIM72994.1"/>
    </source>
</evidence>
<proteinExistence type="predicted"/>
<name>I5BTU2_9BACT</name>
<keyword evidence="2" id="KW-1185">Reference proteome</keyword>
<organism evidence="1 2">
    <name type="scientific">Nitritalea halalkaliphila LW7</name>
    <dbReference type="NCBI Taxonomy" id="1189621"/>
    <lineage>
        <taxon>Bacteria</taxon>
        <taxon>Pseudomonadati</taxon>
        <taxon>Bacteroidota</taxon>
        <taxon>Cytophagia</taxon>
        <taxon>Cytophagales</taxon>
        <taxon>Cyclobacteriaceae</taxon>
        <taxon>Nitritalea</taxon>
    </lineage>
</organism>
<evidence type="ECO:0000313" key="2">
    <source>
        <dbReference type="Proteomes" id="UP000005551"/>
    </source>
</evidence>